<dbReference type="EMBL" id="JAHDYR010000001">
    <property type="protein sequence ID" value="KAG9397536.1"/>
    <property type="molecule type" value="Genomic_DNA"/>
</dbReference>
<feature type="transmembrane region" description="Helical" evidence="2">
    <location>
        <begin position="1060"/>
        <end position="1080"/>
    </location>
</feature>
<proteinExistence type="predicted"/>
<keyword evidence="2" id="KW-1133">Transmembrane helix</keyword>
<reference evidence="3" key="1">
    <citation type="submission" date="2021-05" db="EMBL/GenBank/DDBJ databases">
        <title>A free-living protist that lacks canonical eukaryotic 1 DNA replication and segregation systems.</title>
        <authorList>
            <person name="Salas-Leiva D.E."/>
            <person name="Tromer E.C."/>
            <person name="Curtis B.A."/>
            <person name="Jerlstrom-Hultqvist J."/>
            <person name="Kolisko M."/>
            <person name="Yi Z."/>
            <person name="Salas-Leiva J.S."/>
            <person name="Gallot-Lavallee L."/>
            <person name="Kops G.J.P.L."/>
            <person name="Archibald J.M."/>
            <person name="Simpson A.G.B."/>
            <person name="Roger A.J."/>
        </authorList>
    </citation>
    <scope>NUCLEOTIDE SEQUENCE</scope>
    <source>
        <strain evidence="3">BICM</strain>
    </source>
</reference>
<comment type="caution">
    <text evidence="3">The sequence shown here is derived from an EMBL/GenBank/DDBJ whole genome shotgun (WGS) entry which is preliminary data.</text>
</comment>
<feature type="transmembrane region" description="Helical" evidence="2">
    <location>
        <begin position="1287"/>
        <end position="1304"/>
    </location>
</feature>
<keyword evidence="2" id="KW-0472">Membrane</keyword>
<feature type="transmembrane region" description="Helical" evidence="2">
    <location>
        <begin position="115"/>
        <end position="139"/>
    </location>
</feature>
<feature type="region of interest" description="Disordered" evidence="1">
    <location>
        <begin position="951"/>
        <end position="972"/>
    </location>
</feature>
<name>A0A8J6C1F7_9EUKA</name>
<feature type="transmembrane region" description="Helical" evidence="2">
    <location>
        <begin position="187"/>
        <end position="213"/>
    </location>
</feature>
<feature type="transmembrane region" description="Helical" evidence="2">
    <location>
        <begin position="160"/>
        <end position="181"/>
    </location>
</feature>
<feature type="transmembrane region" description="Helical" evidence="2">
    <location>
        <begin position="282"/>
        <end position="303"/>
    </location>
</feature>
<accession>A0A8J6C1F7</accession>
<feature type="transmembrane region" description="Helical" evidence="2">
    <location>
        <begin position="309"/>
        <end position="328"/>
    </location>
</feature>
<feature type="transmembrane region" description="Helical" evidence="2">
    <location>
        <begin position="256"/>
        <end position="275"/>
    </location>
</feature>
<keyword evidence="4" id="KW-1185">Reference proteome</keyword>
<organism evidence="3 4">
    <name type="scientific">Carpediemonas membranifera</name>
    <dbReference type="NCBI Taxonomy" id="201153"/>
    <lineage>
        <taxon>Eukaryota</taxon>
        <taxon>Metamonada</taxon>
        <taxon>Carpediemonas-like organisms</taxon>
        <taxon>Carpediemonas</taxon>
    </lineage>
</organism>
<feature type="transmembrane region" description="Helical" evidence="2">
    <location>
        <begin position="888"/>
        <end position="912"/>
    </location>
</feature>
<feature type="transmembrane region" description="Helical" evidence="2">
    <location>
        <begin position="646"/>
        <end position="671"/>
    </location>
</feature>
<feature type="region of interest" description="Disordered" evidence="1">
    <location>
        <begin position="14"/>
        <end position="38"/>
    </location>
</feature>
<sequence length="1351" mass="149780">MLIDKTDDSVYESFPDGIHHAPNSEVSGTSSSSSTSSSGAAGGMRAALFELAYLAAPISTTARTLQSGLTLLAMVGHMLVFCLDESVYKWPILFSVQHAISWLRLGPLPDTLTSAAMNAVGIIIAGLVFLSCAVYIICLRQMNGRTITSIWLVRYLKTVNLARTTVFIVPTVYILASQAYYHASRSIGDIALAAVFVLAILVYLAQTALIVLLPNHFSYTTTHRMGRQHARLDPLNILVLASFAIVFAIPTEHASLIRGIWIMVSNWALFSLYAVFTPFYRLSTTVATVACQWAIGSLGAAAIHPGLAAGLLVATPVVASWPIGMLLITELCTKRYRESVLQLSCPEDIPMVKPYIFFPFQVEIALRTSRRRIRKARRVIRGISRRVPMAIFEFSGMINESGALSYDSLNESDLELIKKSRESIQLEVEFGMRLFSFARARFPRSSYVAMSYTCWIAAYRIDSLQSAIYACDSCLKSVWKLDILYFRYLCFHYRSALQDDPKMLTRLDAQRNVATLVKCQKKLADELSVHWSSVLNSRGTMSTRQFKSFLRSVSKIGRLMTQVESLYSKALVAPTPHLVRIYAQYLQLVDSSPAVQGHCTELFGAADELEVAPGDDADAVKISGLSVHRINAYWSGNTLASMHLRALVSIVLIGSLFALCIWGMIGISYLFRYILWQTVGVLQVATGLQYMASAFTTLRGNVPTPTVNAYMFSGPSWTPVVQDMSEEYQQHGMDHYLEAVWSYMNNDYRLLAGINPYDGLNVDQGLVSFADKVKRRITHLMYNLPSLINSNTITVPVYKNLALTGTVEVNMMTYVSEMIHTTEVLANCILGEAEAGNYGTGEAWACLAGHEDRLMGYEASLLEVVLDSLNEVSGRTFIVTQIFPLLEIVIFAVAFALVMVSFLLVTLLLYILPTSRHHSYTMKLMRLFHQLPSSTLTSIISEIDAFKKAIRGRPAESNERESGPTTTSVRPRSISDASAYRFFRTNTQPIRVSNEVQIASTTSSVIIADESYPTLPAGGGSSSPTTSTDSIVSLHTALHFSKNRGTLVRIQLAARQLPSICVWMSVFAALLVTMTCTILYRTAIVSNASMSIYYQFRSLNSLRNAIAAGISWNVNVPGLHPSPVDTAYAVDRISRLYDGLQPFVAHLAGDSPADSEIITEAWATVHESYRAPAEFFQRWAYQGSWSDGLYEEEIESLLYSVECLSLDSRYCASRPAAAKSGLINIVSTYLSKMSTLQDDIAAGTTGSSAYYFMVSTSDIDVHGGLIKVRDLLIERFSDQLATMRSDMLYFVAFFAILLGLFYYSRFYRTIVGISGTHRQLGLLFRAVPREGVPAELIEKFLAQYPDEDELF</sequence>
<feature type="compositionally biased region" description="Low complexity" evidence="1">
    <location>
        <begin position="27"/>
        <end position="38"/>
    </location>
</feature>
<evidence type="ECO:0000313" key="4">
    <source>
        <dbReference type="Proteomes" id="UP000717585"/>
    </source>
</evidence>
<evidence type="ECO:0000313" key="3">
    <source>
        <dbReference type="EMBL" id="KAG9397536.1"/>
    </source>
</evidence>
<dbReference type="Proteomes" id="UP000717585">
    <property type="component" value="Unassembled WGS sequence"/>
</dbReference>
<gene>
    <name evidence="3" type="ORF">J8273_0666</name>
</gene>
<protein>
    <submittedName>
        <fullName evidence="3">Uncharacterized protein</fullName>
    </submittedName>
</protein>
<evidence type="ECO:0000256" key="2">
    <source>
        <dbReference type="SAM" id="Phobius"/>
    </source>
</evidence>
<evidence type="ECO:0000256" key="1">
    <source>
        <dbReference type="SAM" id="MobiDB-lite"/>
    </source>
</evidence>
<keyword evidence="2" id="KW-0812">Transmembrane</keyword>
<feature type="compositionally biased region" description="Basic and acidic residues" evidence="1">
    <location>
        <begin position="953"/>
        <end position="962"/>
    </location>
</feature>
<feature type="transmembrane region" description="Helical" evidence="2">
    <location>
        <begin position="234"/>
        <end position="250"/>
    </location>
</feature>